<evidence type="ECO:0000313" key="1">
    <source>
        <dbReference type="EMBL" id="MFD1675148.1"/>
    </source>
</evidence>
<organism evidence="1 2">
    <name type="scientific">Alicyclobacillus fodiniaquatilis</name>
    <dbReference type="NCBI Taxonomy" id="1661150"/>
    <lineage>
        <taxon>Bacteria</taxon>
        <taxon>Bacillati</taxon>
        <taxon>Bacillota</taxon>
        <taxon>Bacilli</taxon>
        <taxon>Bacillales</taxon>
        <taxon>Alicyclobacillaceae</taxon>
        <taxon>Alicyclobacillus</taxon>
    </lineage>
</organism>
<protein>
    <submittedName>
        <fullName evidence="1">Zinc dependent phospholipase C family protein</fullName>
    </submittedName>
</protein>
<gene>
    <name evidence="1" type="ORF">ACFSB2_10630</name>
</gene>
<evidence type="ECO:0000313" key="2">
    <source>
        <dbReference type="Proteomes" id="UP001597079"/>
    </source>
</evidence>
<dbReference type="EMBL" id="JBHUCX010000027">
    <property type="protein sequence ID" value="MFD1675148.1"/>
    <property type="molecule type" value="Genomic_DNA"/>
</dbReference>
<name>A0ABW4JGL9_9BACL</name>
<dbReference type="Proteomes" id="UP001597079">
    <property type="component" value="Unassembled WGS sequence"/>
</dbReference>
<sequence length="205" mass="23557">MGSRFMHLLIADYVVRELDISDRGDALLGAIAPDARAEKLGAHFKGDLHRYALNAPIDFGRFVVKYRDRFTDAFFLGYLTHLITDDIWTMKTDFSGFEARLKAQPELYKIYHADLWLCNAKLDEIYRPHGVYDALSSAHTVPDMDEIDGAAVLAYKHEALNDFTYPIENRRKPLSLFTLEDMIHYVERAKSKSLDICRMVKSMTS</sequence>
<comment type="caution">
    <text evidence="1">The sequence shown here is derived from an EMBL/GenBank/DDBJ whole genome shotgun (WGS) entry which is preliminary data.</text>
</comment>
<dbReference type="RefSeq" id="WP_377943022.1">
    <property type="nucleotide sequence ID" value="NZ_JBHUCX010000027.1"/>
</dbReference>
<reference evidence="2" key="1">
    <citation type="journal article" date="2019" name="Int. J. Syst. Evol. Microbiol.">
        <title>The Global Catalogue of Microorganisms (GCM) 10K type strain sequencing project: providing services to taxonomists for standard genome sequencing and annotation.</title>
        <authorList>
            <consortium name="The Broad Institute Genomics Platform"/>
            <consortium name="The Broad Institute Genome Sequencing Center for Infectious Disease"/>
            <person name="Wu L."/>
            <person name="Ma J."/>
        </authorList>
    </citation>
    <scope>NUCLEOTIDE SEQUENCE [LARGE SCALE GENOMIC DNA]</scope>
    <source>
        <strain evidence="2">CGMCC 1.12286</strain>
    </source>
</reference>
<keyword evidence="2" id="KW-1185">Reference proteome</keyword>
<proteinExistence type="predicted"/>
<accession>A0ABW4JGL9</accession>